<comment type="similarity">
    <text evidence="1">Belongs to the DinB family.</text>
</comment>
<sequence length="154" mass="17499">MDFQKQYDLVRSSRKVLLDYCATLTDADFLAAHPAFGRGSVRDLLVHNANTYQWWIGTHALQGRPDFTDKDSLTDIAQAVSVFDQVDVFVVEFCERFKDDPTATLPASLGEKKFLSTPIELFTHAITHEFHHKGQILSLTRQLGYVPIDTDIIR</sequence>
<evidence type="ECO:0000256" key="2">
    <source>
        <dbReference type="ARBA" id="ARBA00022723"/>
    </source>
</evidence>
<dbReference type="Proteomes" id="UP000199354">
    <property type="component" value="Unassembled WGS sequence"/>
</dbReference>
<dbReference type="InterPro" id="IPR034660">
    <property type="entry name" value="DinB/YfiT-like"/>
</dbReference>
<accession>A0A1G5FQC1</accession>
<dbReference type="RefSeq" id="WP_091141548.1">
    <property type="nucleotide sequence ID" value="NZ_FMVF01000005.1"/>
</dbReference>
<evidence type="ECO:0000256" key="1">
    <source>
        <dbReference type="ARBA" id="ARBA00008635"/>
    </source>
</evidence>
<name>A0A1G5FQC1_9FLAO</name>
<dbReference type="EMBL" id="FMVF01000005">
    <property type="protein sequence ID" value="SCY41433.1"/>
    <property type="molecule type" value="Genomic_DNA"/>
</dbReference>
<dbReference type="OrthoDB" id="118635at2"/>
<gene>
    <name evidence="4" type="ORF">SAMN02927903_01370</name>
</gene>
<evidence type="ECO:0000256" key="3">
    <source>
        <dbReference type="PIRSR" id="PIRSR607837-1"/>
    </source>
</evidence>
<feature type="binding site" evidence="3">
    <location>
        <position position="47"/>
    </location>
    <ligand>
        <name>a divalent metal cation</name>
        <dbReference type="ChEBI" id="CHEBI:60240"/>
    </ligand>
</feature>
<feature type="binding site" evidence="3">
    <location>
        <position position="128"/>
    </location>
    <ligand>
        <name>a divalent metal cation</name>
        <dbReference type="ChEBI" id="CHEBI:60240"/>
    </ligand>
</feature>
<keyword evidence="2 3" id="KW-0479">Metal-binding</keyword>
<dbReference type="Pfam" id="PF05163">
    <property type="entry name" value="DinB"/>
    <property type="match status" value="1"/>
</dbReference>
<dbReference type="GO" id="GO:0046872">
    <property type="term" value="F:metal ion binding"/>
    <property type="evidence" value="ECO:0007669"/>
    <property type="project" value="UniProtKB-KW"/>
</dbReference>
<feature type="binding site" evidence="3">
    <location>
        <position position="132"/>
    </location>
    <ligand>
        <name>a divalent metal cation</name>
        <dbReference type="ChEBI" id="CHEBI:60240"/>
    </ligand>
</feature>
<evidence type="ECO:0000313" key="5">
    <source>
        <dbReference type="Proteomes" id="UP000199354"/>
    </source>
</evidence>
<dbReference type="PANTHER" id="PTHR37302:SF3">
    <property type="entry name" value="DAMAGE-INDUCIBLE PROTEIN DINB"/>
    <property type="match status" value="1"/>
</dbReference>
<evidence type="ECO:0000313" key="4">
    <source>
        <dbReference type="EMBL" id="SCY41433.1"/>
    </source>
</evidence>
<dbReference type="STRING" id="490189.SAMN02927903_01370"/>
<proteinExistence type="inferred from homology"/>
<dbReference type="InterPro" id="IPR007837">
    <property type="entry name" value="DinB"/>
</dbReference>
<protein>
    <submittedName>
        <fullName evidence="4">Uncharacterized damage-inducible protein DinB (Forms a four-helix bundle)</fullName>
    </submittedName>
</protein>
<dbReference type="Gene3D" id="1.20.120.450">
    <property type="entry name" value="dinb family like domain"/>
    <property type="match status" value="1"/>
</dbReference>
<reference evidence="4 5" key="1">
    <citation type="submission" date="2016-10" db="EMBL/GenBank/DDBJ databases">
        <authorList>
            <person name="de Groot N.N."/>
        </authorList>
    </citation>
    <scope>NUCLEOTIDE SEQUENCE [LARGE SCALE GENOMIC DNA]</scope>
    <source>
        <strain evidence="4 5">CGMCC 1.7031</strain>
    </source>
</reference>
<dbReference type="AlphaFoldDB" id="A0A1G5FQC1"/>
<organism evidence="4 5">
    <name type="scientific">Flavobacterium caeni</name>
    <dbReference type="NCBI Taxonomy" id="490189"/>
    <lineage>
        <taxon>Bacteria</taxon>
        <taxon>Pseudomonadati</taxon>
        <taxon>Bacteroidota</taxon>
        <taxon>Flavobacteriia</taxon>
        <taxon>Flavobacteriales</taxon>
        <taxon>Flavobacteriaceae</taxon>
        <taxon>Flavobacterium</taxon>
    </lineage>
</organism>
<dbReference type="SUPFAM" id="SSF109854">
    <property type="entry name" value="DinB/YfiT-like putative metalloenzymes"/>
    <property type="match status" value="1"/>
</dbReference>
<keyword evidence="5" id="KW-1185">Reference proteome</keyword>
<dbReference type="PANTHER" id="PTHR37302">
    <property type="entry name" value="SLR1116 PROTEIN"/>
    <property type="match status" value="1"/>
</dbReference>